<organism evidence="1 2">
    <name type="scientific">Gossypium tomentosum</name>
    <name type="common">Hawaiian cotton</name>
    <name type="synonym">Gossypium sandvicense</name>
    <dbReference type="NCBI Taxonomy" id="34277"/>
    <lineage>
        <taxon>Eukaryota</taxon>
        <taxon>Viridiplantae</taxon>
        <taxon>Streptophyta</taxon>
        <taxon>Embryophyta</taxon>
        <taxon>Tracheophyta</taxon>
        <taxon>Spermatophyta</taxon>
        <taxon>Magnoliopsida</taxon>
        <taxon>eudicotyledons</taxon>
        <taxon>Gunneridae</taxon>
        <taxon>Pentapetalae</taxon>
        <taxon>rosids</taxon>
        <taxon>malvids</taxon>
        <taxon>Malvales</taxon>
        <taxon>Malvaceae</taxon>
        <taxon>Malvoideae</taxon>
        <taxon>Gossypium</taxon>
    </lineage>
</organism>
<evidence type="ECO:0000313" key="1">
    <source>
        <dbReference type="EMBL" id="TYH46918.1"/>
    </source>
</evidence>
<name>A0A5D2IW82_GOSTO</name>
<dbReference type="Proteomes" id="UP000322667">
    <property type="component" value="Chromosome D11"/>
</dbReference>
<gene>
    <name evidence="1" type="ORF">ES332_D11G373700v1</name>
</gene>
<protein>
    <submittedName>
        <fullName evidence="1">Uncharacterized protein</fullName>
    </submittedName>
</protein>
<evidence type="ECO:0000313" key="2">
    <source>
        <dbReference type="Proteomes" id="UP000322667"/>
    </source>
</evidence>
<sequence>MSGLSFRVSDAMMFDPCERIKQVSFMFSSWNSRYLMLPTKTSLTSTSCDLHSTFDVLFVSPFCFVFEFCSYIASLHDPKSRFLIHLRYF</sequence>
<dbReference type="EMBL" id="CM017633">
    <property type="protein sequence ID" value="TYH46918.1"/>
    <property type="molecule type" value="Genomic_DNA"/>
</dbReference>
<proteinExistence type="predicted"/>
<reference evidence="1 2" key="1">
    <citation type="submission" date="2019-07" db="EMBL/GenBank/DDBJ databases">
        <title>WGS assembly of Gossypium tomentosum.</title>
        <authorList>
            <person name="Chen Z.J."/>
            <person name="Sreedasyam A."/>
            <person name="Ando A."/>
            <person name="Song Q."/>
            <person name="De L."/>
            <person name="Hulse-Kemp A."/>
            <person name="Ding M."/>
            <person name="Ye W."/>
            <person name="Kirkbride R."/>
            <person name="Jenkins J."/>
            <person name="Plott C."/>
            <person name="Lovell J."/>
            <person name="Lin Y.-M."/>
            <person name="Vaughn R."/>
            <person name="Liu B."/>
            <person name="Li W."/>
            <person name="Simpson S."/>
            <person name="Scheffler B."/>
            <person name="Saski C."/>
            <person name="Grover C."/>
            <person name="Hu G."/>
            <person name="Conover J."/>
            <person name="Carlson J."/>
            <person name="Shu S."/>
            <person name="Boston L."/>
            <person name="Williams M."/>
            <person name="Peterson D."/>
            <person name="Mcgee K."/>
            <person name="Jones D."/>
            <person name="Wendel J."/>
            <person name="Stelly D."/>
            <person name="Grimwood J."/>
            <person name="Schmutz J."/>
        </authorList>
    </citation>
    <scope>NUCLEOTIDE SEQUENCE [LARGE SCALE GENOMIC DNA]</scope>
    <source>
        <strain evidence="1">7179.01</strain>
    </source>
</reference>
<accession>A0A5D2IW82</accession>
<keyword evidence="2" id="KW-1185">Reference proteome</keyword>
<dbReference type="AlphaFoldDB" id="A0A5D2IW82"/>